<evidence type="ECO:0000256" key="2">
    <source>
        <dbReference type="ARBA" id="ARBA00022691"/>
    </source>
</evidence>
<dbReference type="InterPro" id="IPR058240">
    <property type="entry name" value="rSAM_sf"/>
</dbReference>
<evidence type="ECO:0000256" key="1">
    <source>
        <dbReference type="ARBA" id="ARBA00022485"/>
    </source>
</evidence>
<dbReference type="CDD" id="cd01335">
    <property type="entry name" value="Radical_SAM"/>
    <property type="match status" value="1"/>
</dbReference>
<dbReference type="PIRSF" id="PIRSF004869">
    <property type="entry name" value="PflX_prd"/>
    <property type="match status" value="1"/>
</dbReference>
<dbReference type="InterPro" id="IPR013785">
    <property type="entry name" value="Aldolase_TIM"/>
</dbReference>
<dbReference type="InterPro" id="IPR034457">
    <property type="entry name" value="Organic_radical-activating"/>
</dbReference>
<dbReference type="AlphaFoldDB" id="B2A7J3"/>
<feature type="binding site" evidence="6">
    <location>
        <position position="101"/>
    </location>
    <ligand>
        <name>[4Fe-4S] cluster</name>
        <dbReference type="ChEBI" id="CHEBI:49883"/>
        <note>4Fe-4S-S-AdoMet</note>
    </ligand>
</feature>
<evidence type="ECO:0000256" key="4">
    <source>
        <dbReference type="ARBA" id="ARBA00023004"/>
    </source>
</evidence>
<dbReference type="Proteomes" id="UP000001683">
    <property type="component" value="Chromosome"/>
</dbReference>
<organism evidence="8 9">
    <name type="scientific">Natranaerobius thermophilus (strain ATCC BAA-1301 / DSM 18059 / JW/NM-WN-LF)</name>
    <dbReference type="NCBI Taxonomy" id="457570"/>
    <lineage>
        <taxon>Bacteria</taxon>
        <taxon>Bacillati</taxon>
        <taxon>Bacillota</taxon>
        <taxon>Clostridia</taxon>
        <taxon>Natranaerobiales</taxon>
        <taxon>Natranaerobiaceae</taxon>
        <taxon>Natranaerobius</taxon>
    </lineage>
</organism>
<keyword evidence="5 6" id="KW-0411">Iron-sulfur</keyword>
<keyword evidence="9" id="KW-1185">Reference proteome</keyword>
<dbReference type="SUPFAM" id="SSF102114">
    <property type="entry name" value="Radical SAM enzymes"/>
    <property type="match status" value="1"/>
</dbReference>
<dbReference type="KEGG" id="nth:Nther_2136"/>
<keyword evidence="1" id="KW-0004">4Fe-4S</keyword>
<dbReference type="InParanoid" id="B2A7J3"/>
<keyword evidence="3 6" id="KW-0479">Metal-binding</keyword>
<dbReference type="HOGENOM" id="CLU_044176_1_0_9"/>
<dbReference type="EMBL" id="CP001034">
    <property type="protein sequence ID" value="ACB85702.1"/>
    <property type="molecule type" value="Genomic_DNA"/>
</dbReference>
<evidence type="ECO:0000313" key="8">
    <source>
        <dbReference type="EMBL" id="ACB85702.1"/>
    </source>
</evidence>
<dbReference type="OrthoDB" id="9778883at2"/>
<dbReference type="STRING" id="457570.Nther_2136"/>
<name>B2A7J3_NATTJ</name>
<dbReference type="Gene3D" id="3.20.20.70">
    <property type="entry name" value="Aldolase class I"/>
    <property type="match status" value="1"/>
</dbReference>
<dbReference type="SFLD" id="SFLDG01101">
    <property type="entry name" value="Uncharacterised_Radical_SAM_Su"/>
    <property type="match status" value="1"/>
</dbReference>
<feature type="binding site" evidence="6">
    <location>
        <position position="105"/>
    </location>
    <ligand>
        <name>[4Fe-4S] cluster</name>
        <dbReference type="ChEBI" id="CHEBI:49883"/>
        <note>4Fe-4S-S-AdoMet</note>
    </ligand>
</feature>
<dbReference type="PANTHER" id="PTHR30352:SF5">
    <property type="entry name" value="PYRUVATE FORMATE-LYASE 1-ACTIVATING ENZYME"/>
    <property type="match status" value="1"/>
</dbReference>
<reference evidence="8 9" key="1">
    <citation type="submission" date="2008-04" db="EMBL/GenBank/DDBJ databases">
        <title>Complete sequence of chromosome of Natranaerobius thermophilus JW/NM-WN-LF.</title>
        <authorList>
            <consortium name="US DOE Joint Genome Institute"/>
            <person name="Copeland A."/>
            <person name="Lucas S."/>
            <person name="Lapidus A."/>
            <person name="Glavina del Rio T."/>
            <person name="Dalin E."/>
            <person name="Tice H."/>
            <person name="Bruce D."/>
            <person name="Goodwin L."/>
            <person name="Pitluck S."/>
            <person name="Chertkov O."/>
            <person name="Brettin T."/>
            <person name="Detter J.C."/>
            <person name="Han C."/>
            <person name="Kuske C.R."/>
            <person name="Schmutz J."/>
            <person name="Larimer F."/>
            <person name="Land M."/>
            <person name="Hauser L."/>
            <person name="Kyrpides N."/>
            <person name="Lykidis A."/>
            <person name="Mesbah N.M."/>
            <person name="Wiegel J."/>
        </authorList>
    </citation>
    <scope>NUCLEOTIDE SEQUENCE [LARGE SCALE GENOMIC DNA]</scope>
    <source>
        <strain evidence="9">ATCC BAA-1301 / DSM 18059 / JW/NM-WN-LF</strain>
    </source>
</reference>
<dbReference type="NCBIfam" id="TIGR04337">
    <property type="entry name" value="AmmeMemoSam_rS"/>
    <property type="match status" value="1"/>
</dbReference>
<evidence type="ECO:0000256" key="5">
    <source>
        <dbReference type="ARBA" id="ARBA00023014"/>
    </source>
</evidence>
<evidence type="ECO:0000313" key="9">
    <source>
        <dbReference type="Proteomes" id="UP000001683"/>
    </source>
</evidence>
<dbReference type="InterPro" id="IPR027596">
    <property type="entry name" value="AmmeMemoSam_rS"/>
</dbReference>
<dbReference type="GO" id="GO:0051539">
    <property type="term" value="F:4 iron, 4 sulfur cluster binding"/>
    <property type="evidence" value="ECO:0007669"/>
    <property type="project" value="UniProtKB-KW"/>
</dbReference>
<comment type="cofactor">
    <cofactor evidence="6">
        <name>[4Fe-4S] cluster</name>
        <dbReference type="ChEBI" id="CHEBI:49883"/>
    </cofactor>
    <text evidence="6">Binds 1 [4Fe-4S] cluster. The cluster is coordinated with 3 cysteines and an exchangeable S-adenosyl-L-methionine.</text>
</comment>
<gene>
    <name evidence="8" type="ordered locus">Nther_2136</name>
</gene>
<accession>B2A7J3</accession>
<dbReference type="SFLD" id="SFLDS00029">
    <property type="entry name" value="Radical_SAM"/>
    <property type="match status" value="1"/>
</dbReference>
<dbReference type="eggNOG" id="COG1180">
    <property type="taxonomic scope" value="Bacteria"/>
</dbReference>
<dbReference type="PANTHER" id="PTHR30352">
    <property type="entry name" value="PYRUVATE FORMATE-LYASE-ACTIVATING ENZYME"/>
    <property type="match status" value="1"/>
</dbReference>
<feature type="domain" description="Radical SAM core" evidence="7">
    <location>
        <begin position="86"/>
        <end position="301"/>
    </location>
</feature>
<feature type="binding site" evidence="6">
    <location>
        <position position="108"/>
    </location>
    <ligand>
        <name>[4Fe-4S] cluster</name>
        <dbReference type="ChEBI" id="CHEBI:49883"/>
        <note>4Fe-4S-S-AdoMet</note>
    </ligand>
</feature>
<dbReference type="Pfam" id="PF04055">
    <property type="entry name" value="Radical_SAM"/>
    <property type="match status" value="1"/>
</dbReference>
<dbReference type="GO" id="GO:0003824">
    <property type="term" value="F:catalytic activity"/>
    <property type="evidence" value="ECO:0007669"/>
    <property type="project" value="InterPro"/>
</dbReference>
<reference evidence="8 9" key="2">
    <citation type="journal article" date="2011" name="J. Bacteriol.">
        <title>Complete genome sequence of the anaerobic, halophilic alkalithermophile Natranaerobius thermophilus JW/NM-WN-LF.</title>
        <authorList>
            <person name="Zhao B."/>
            <person name="Mesbah N.M."/>
            <person name="Dalin E."/>
            <person name="Goodwin L."/>
            <person name="Nolan M."/>
            <person name="Pitluck S."/>
            <person name="Chertkov O."/>
            <person name="Brettin T.S."/>
            <person name="Han J."/>
            <person name="Larimer F.W."/>
            <person name="Land M.L."/>
            <person name="Hauser L."/>
            <person name="Kyrpides N."/>
            <person name="Wiegel J."/>
        </authorList>
    </citation>
    <scope>NUCLEOTIDE SEQUENCE [LARGE SCALE GENOMIC DNA]</scope>
    <source>
        <strain evidence="9">ATCC BAA-1301 / DSM 18059 / JW/NM-WN-LF</strain>
    </source>
</reference>
<evidence type="ECO:0000256" key="6">
    <source>
        <dbReference type="PIRSR" id="PIRSR004869-50"/>
    </source>
</evidence>
<dbReference type="PROSITE" id="PS51918">
    <property type="entry name" value="RADICAL_SAM"/>
    <property type="match status" value="1"/>
</dbReference>
<keyword evidence="4 6" id="KW-0408">Iron</keyword>
<evidence type="ECO:0000259" key="7">
    <source>
        <dbReference type="PROSITE" id="PS51918"/>
    </source>
</evidence>
<dbReference type="InterPro" id="IPR007197">
    <property type="entry name" value="rSAM"/>
</dbReference>
<keyword evidence="2 6" id="KW-0949">S-adenosyl-L-methionine</keyword>
<protein>
    <submittedName>
        <fullName evidence="8">Radical SAM domain protein</fullName>
    </submittedName>
</protein>
<dbReference type="GO" id="GO:0046872">
    <property type="term" value="F:metal ion binding"/>
    <property type="evidence" value="ECO:0007669"/>
    <property type="project" value="UniProtKB-KW"/>
</dbReference>
<dbReference type="RefSeq" id="WP_012448557.1">
    <property type="nucleotide sequence ID" value="NC_010718.1"/>
</dbReference>
<proteinExistence type="predicted"/>
<sequence length="356" mass="41132">MNKRYFFASEKCQGCYNFFAKEAMFYQKLGKGVVQCELCPKRCVIHLGEKGSCLNRQNKQGTLYSQVYNRPSLVSSDPVEKLPFSHYRPGVWCYNVGTVGCNLRCEYCHNWRLSQGDIDIVKEYHYLSPVDVVKNALKNNIKILAFTGNEPTVFYEYLYEISREAKSQNLEVLLNTNGFINPEPMKELITFLDGVNIDLKGFSNKFYRDVVKGQLEPVLDTAKIVREQGAWLELVNLVVPTLNDNPRMIRTMCRWIYQNLGYDIPLHFSRFVPVYKLTHLSPTPLNVLEEARSIAKEEGLNYVTIGNVAGHLYNSTFCHRCGNVLVNRFHFSIQELNITDEGRCRFCHTLIPGKWY</sequence>
<evidence type="ECO:0000256" key="3">
    <source>
        <dbReference type="ARBA" id="ARBA00022723"/>
    </source>
</evidence>
<dbReference type="InterPro" id="IPR016431">
    <property type="entry name" value="Pyrv-formate_lyase-activ_prd"/>
</dbReference>